<reference evidence="2" key="2">
    <citation type="submission" date="2015-08" db="UniProtKB">
        <authorList>
            <consortium name="WormBaseParasite"/>
        </authorList>
    </citation>
    <scope>IDENTIFICATION</scope>
</reference>
<protein>
    <submittedName>
        <fullName evidence="2">Glycosyltransferase</fullName>
    </submittedName>
</protein>
<name>A0A0K0EY03_STRVS</name>
<dbReference type="WBParaSite" id="SVE_0141000.1">
    <property type="protein sequence ID" value="SVE_0141000.1"/>
    <property type="gene ID" value="SVE_0141000"/>
</dbReference>
<organism evidence="1 2">
    <name type="scientific">Strongyloides venezuelensis</name>
    <name type="common">Threadworm</name>
    <dbReference type="NCBI Taxonomy" id="75913"/>
    <lineage>
        <taxon>Eukaryota</taxon>
        <taxon>Metazoa</taxon>
        <taxon>Ecdysozoa</taxon>
        <taxon>Nematoda</taxon>
        <taxon>Chromadorea</taxon>
        <taxon>Rhabditida</taxon>
        <taxon>Tylenchina</taxon>
        <taxon>Panagrolaimomorpha</taxon>
        <taxon>Strongyloidoidea</taxon>
        <taxon>Strongyloididae</taxon>
        <taxon>Strongyloides</taxon>
    </lineage>
</organism>
<evidence type="ECO:0000313" key="2">
    <source>
        <dbReference type="WBParaSite" id="SVE_0141000.1"/>
    </source>
</evidence>
<reference evidence="1" key="1">
    <citation type="submission" date="2014-07" db="EMBL/GenBank/DDBJ databases">
        <authorList>
            <person name="Martin A.A"/>
            <person name="De Silva N."/>
        </authorList>
    </citation>
    <scope>NUCLEOTIDE SEQUENCE</scope>
</reference>
<dbReference type="AlphaFoldDB" id="A0A0K0EY03"/>
<sequence>MPSYSFFHALPWIEFRDEIKLFPEISLKVLPYALRTGYGLYKIPSIKISEVNFYEKCVFSTGEIFKRYRRGNSFFADKKIKSK</sequence>
<proteinExistence type="predicted"/>
<evidence type="ECO:0000313" key="1">
    <source>
        <dbReference type="Proteomes" id="UP000035680"/>
    </source>
</evidence>
<dbReference type="Proteomes" id="UP000035680">
    <property type="component" value="Unassembled WGS sequence"/>
</dbReference>
<keyword evidence="1" id="KW-1185">Reference proteome</keyword>
<accession>A0A0K0EY03</accession>